<evidence type="ECO:0000256" key="1">
    <source>
        <dbReference type="SAM" id="Phobius"/>
    </source>
</evidence>
<dbReference type="EMBL" id="PYLY01000007">
    <property type="protein sequence ID" value="PSU10037.1"/>
    <property type="molecule type" value="Genomic_DNA"/>
</dbReference>
<evidence type="ECO:0000313" key="3">
    <source>
        <dbReference type="Proteomes" id="UP000241858"/>
    </source>
</evidence>
<reference evidence="2 3" key="1">
    <citation type="submission" date="2018-03" db="EMBL/GenBank/DDBJ databases">
        <title>Whole genome sequencing of Histamine producing bacteria.</title>
        <authorList>
            <person name="Butler K."/>
        </authorList>
    </citation>
    <scope>NUCLEOTIDE SEQUENCE [LARGE SCALE GENOMIC DNA]</scope>
    <source>
        <strain evidence="2 3">DSM 23343</strain>
    </source>
</reference>
<gene>
    <name evidence="2" type="ORF">C0W81_04760</name>
</gene>
<feature type="transmembrane region" description="Helical" evidence="1">
    <location>
        <begin position="143"/>
        <end position="163"/>
    </location>
</feature>
<sequence length="164" mass="18552">MTYLKVTENQSETNENIRDDKVNMADIENVDTSTENSNDDQKKKNQSFNFDFKGLIEFDEKPIEKANIITSISFLIVIALLGNIYLGIAVFATLTVSHLLAFIYYGLEGDRSLKSILRMFLDGGKNLTAKQYMKIKTVAVAKISLLWVYIALVLIGSVLKYIIR</sequence>
<dbReference type="AlphaFoldDB" id="A0A2T3I0I5"/>
<name>A0A2T3I0I5_9GAMM</name>
<dbReference type="Proteomes" id="UP000241858">
    <property type="component" value="Unassembled WGS sequence"/>
</dbReference>
<proteinExistence type="predicted"/>
<dbReference type="RefSeq" id="WP_065189970.1">
    <property type="nucleotide sequence ID" value="NZ_LZFB01000013.1"/>
</dbReference>
<organism evidence="2 3">
    <name type="scientific">Photobacterium aquimaris</name>
    <dbReference type="NCBI Taxonomy" id="512643"/>
    <lineage>
        <taxon>Bacteria</taxon>
        <taxon>Pseudomonadati</taxon>
        <taxon>Pseudomonadota</taxon>
        <taxon>Gammaproteobacteria</taxon>
        <taxon>Vibrionales</taxon>
        <taxon>Vibrionaceae</taxon>
        <taxon>Photobacterium</taxon>
    </lineage>
</organism>
<keyword evidence="1" id="KW-1133">Transmembrane helix</keyword>
<protein>
    <submittedName>
        <fullName evidence="2">Uncharacterized protein</fullName>
    </submittedName>
</protein>
<comment type="caution">
    <text evidence="2">The sequence shown here is derived from an EMBL/GenBank/DDBJ whole genome shotgun (WGS) entry which is preliminary data.</text>
</comment>
<keyword evidence="1" id="KW-0812">Transmembrane</keyword>
<evidence type="ECO:0000313" key="2">
    <source>
        <dbReference type="EMBL" id="PSU10037.1"/>
    </source>
</evidence>
<keyword evidence="1" id="KW-0472">Membrane</keyword>
<accession>A0A2T3I0I5</accession>